<dbReference type="EMBL" id="DS268114">
    <property type="protein sequence ID" value="KMM73291.1"/>
    <property type="molecule type" value="Genomic_DNA"/>
</dbReference>
<reference evidence="3" key="3">
    <citation type="journal article" date="2010" name="Genome Res.">
        <title>Population genomic sequencing of Coccidioides fungi reveals recent hybridization and transposon control.</title>
        <authorList>
            <person name="Neafsey D.E."/>
            <person name="Barker B.M."/>
            <person name="Sharpton T.J."/>
            <person name="Stajich J.E."/>
            <person name="Park D.J."/>
            <person name="Whiston E."/>
            <person name="Hung C.-Y."/>
            <person name="McMahan C."/>
            <person name="White J."/>
            <person name="Sykes S."/>
            <person name="Heiman D."/>
            <person name="Young S."/>
            <person name="Zeng Q."/>
            <person name="Abouelleil A."/>
            <person name="Aftuck L."/>
            <person name="Bessette D."/>
            <person name="Brown A."/>
            <person name="FitzGerald M."/>
            <person name="Lui A."/>
            <person name="Macdonald J.P."/>
            <person name="Priest M."/>
            <person name="Orbach M.J."/>
            <person name="Galgiani J.N."/>
            <person name="Kirkland T.N."/>
            <person name="Cole G.T."/>
            <person name="Birren B.W."/>
            <person name="Henn M.R."/>
            <person name="Taylor J.W."/>
            <person name="Rounsley S.D."/>
        </authorList>
    </citation>
    <scope>NUCLEOTIDE SEQUENCE [LARGE SCALE GENOMIC DNA]</scope>
    <source>
        <strain evidence="3">RMSCC 3488</strain>
    </source>
</reference>
<keyword evidence="1" id="KW-0812">Transmembrane</keyword>
<name>A0A0J6FJE6_COCPO</name>
<dbReference type="VEuPathDB" id="FungiDB:CPAG_09580"/>
<reference evidence="3" key="2">
    <citation type="journal article" date="2009" name="Genome Res.">
        <title>Comparative genomic analyses of the human fungal pathogens Coccidioides and their relatives.</title>
        <authorList>
            <person name="Sharpton T.J."/>
            <person name="Stajich J.E."/>
            <person name="Rounsley S.D."/>
            <person name="Gardner M.J."/>
            <person name="Wortman J.R."/>
            <person name="Jordar V.S."/>
            <person name="Maiti R."/>
            <person name="Kodira C.D."/>
            <person name="Neafsey D.E."/>
            <person name="Zeng Q."/>
            <person name="Hung C.-Y."/>
            <person name="McMahan C."/>
            <person name="Muszewska A."/>
            <person name="Grynberg M."/>
            <person name="Mandel M.A."/>
            <person name="Kellner E.M."/>
            <person name="Barker B.M."/>
            <person name="Galgiani J.N."/>
            <person name="Orbach M.J."/>
            <person name="Kirkland T.N."/>
            <person name="Cole G.T."/>
            <person name="Henn M.R."/>
            <person name="Birren B.W."/>
            <person name="Taylor J.W."/>
        </authorList>
    </citation>
    <scope>NUCLEOTIDE SEQUENCE [LARGE SCALE GENOMIC DNA]</scope>
    <source>
        <strain evidence="3">RMSCC 3488</strain>
    </source>
</reference>
<dbReference type="PANTHER" id="PTHR42077:SF1">
    <property type="entry name" value="YALI0F30239P"/>
    <property type="match status" value="1"/>
</dbReference>
<proteinExistence type="predicted"/>
<dbReference type="Proteomes" id="UP000054567">
    <property type="component" value="Unassembled WGS sequence"/>
</dbReference>
<dbReference type="AlphaFoldDB" id="A0A0J6FJE6"/>
<dbReference type="PANTHER" id="PTHR42077">
    <property type="entry name" value="YALI0F30239P"/>
    <property type="match status" value="1"/>
</dbReference>
<protein>
    <submittedName>
        <fullName evidence="2">Uncharacterized protein</fullName>
    </submittedName>
</protein>
<keyword evidence="1" id="KW-0472">Membrane</keyword>
<feature type="transmembrane region" description="Helical" evidence="1">
    <location>
        <begin position="12"/>
        <end position="31"/>
    </location>
</feature>
<organism evidence="2 3">
    <name type="scientific">Coccidioides posadasii RMSCC 3488</name>
    <dbReference type="NCBI Taxonomy" id="454284"/>
    <lineage>
        <taxon>Eukaryota</taxon>
        <taxon>Fungi</taxon>
        <taxon>Dikarya</taxon>
        <taxon>Ascomycota</taxon>
        <taxon>Pezizomycotina</taxon>
        <taxon>Eurotiomycetes</taxon>
        <taxon>Eurotiomycetidae</taxon>
        <taxon>Onygenales</taxon>
        <taxon>Onygenaceae</taxon>
        <taxon>Coccidioides</taxon>
    </lineage>
</organism>
<evidence type="ECO:0000313" key="2">
    <source>
        <dbReference type="EMBL" id="KMM73291.1"/>
    </source>
</evidence>
<gene>
    <name evidence="2" type="ORF">CPAG_09580</name>
</gene>
<evidence type="ECO:0000313" key="3">
    <source>
        <dbReference type="Proteomes" id="UP000054567"/>
    </source>
</evidence>
<dbReference type="OrthoDB" id="4083871at2759"/>
<accession>A0A0J6FJE6</accession>
<evidence type="ECO:0000256" key="1">
    <source>
        <dbReference type="SAM" id="Phobius"/>
    </source>
</evidence>
<sequence>MGLVSRLLPLAMLFLFLAIIGFLGLVVYNIVMDVKAQTKKQMEKNNVMFSKDGVTVELKELNDEEYKDRTQSVLVDVWNHGALPDMKYHWRRKTPSNNHHGK</sequence>
<keyword evidence="1" id="KW-1133">Transmembrane helix</keyword>
<reference evidence="2 3" key="1">
    <citation type="submission" date="2007-06" db="EMBL/GenBank/DDBJ databases">
        <title>The Genome Sequence of Coccidioides posadasii RMSCC_3488.</title>
        <authorList>
            <consortium name="Coccidioides Genome Resources Consortium"/>
            <consortium name="The Broad Institute Genome Sequencing Platform"/>
            <person name="Henn M.R."/>
            <person name="Sykes S."/>
            <person name="Young S."/>
            <person name="Jaffe D."/>
            <person name="Berlin A."/>
            <person name="Alvarez P."/>
            <person name="Butler J."/>
            <person name="Gnerre S."/>
            <person name="Grabherr M."/>
            <person name="Mauceli E."/>
            <person name="Brockman W."/>
            <person name="Kodira C."/>
            <person name="Alvarado L."/>
            <person name="Zeng Q."/>
            <person name="Crawford M."/>
            <person name="Antoine C."/>
            <person name="Devon K."/>
            <person name="Galgiani J."/>
            <person name="Orsborn K."/>
            <person name="Lewis M.L."/>
            <person name="Nusbaum C."/>
            <person name="Galagan J."/>
            <person name="Birren B."/>
        </authorList>
    </citation>
    <scope>NUCLEOTIDE SEQUENCE [LARGE SCALE GENOMIC DNA]</scope>
    <source>
        <strain evidence="2 3">RMSCC 3488</strain>
    </source>
</reference>